<sequence>MYRLWNYLITATLLFVSIESVVIKLENLPERCDLSQCHPTKDGMINVHLVPHTHDDVGWLKTVDQYYYGVNNYVQKAGVQYILDTVVEELIRDKTRRFIYVETAFFWKWWQEQNQETKDIVKELVRTGQLEFINGGWTMPDEATTHYNSFIDQTSLGLKRLDEIFGNCGRPKVTWQIDPFGHSKELASLFSQMNYDALYFARQDYQDRNQRMSTKTLEHVWKVSDDLGTELFTGMMVDGYGPIEFDWDVFGSFNDAIVDNRNSSEYNVDQIIDRFVNRANQFQRFYATNHLMFPMGTDFHYQDAHVWFKNLDKLIKHVNDAGVGVNVLYSTPSCYTKALFETNRTWTTKTDDFFPYASDPNSVWSGYFTSRPALKRMERVGNNLLQACKQLEVLANLEDQEEKVTRLREAMGVMQHHDAVSGTEKQHVADSYAKDLSSAMIDCQEVIGSSIQKILHHNHTHIFCPLLNISSCAITESKETVAVYIYNPLGHKLENYTVRLPVNPRAYLRVFDAGASAPIYSVLVPIAPKILHLQERGNVSATKEIVFRANLEALSTSVYYLIQSEQKDSFTATEIEAIKISKEVRLSTLNDMEVIFNEFGLITAIEKEKQSIKFNQSFQYYRGANDFARNSGAYIFRPQEQHTFPVINDSRSIEAFLYQDKAHGLIQEVHQIFKNSFIEQIIRVDKFKDYIEFDYIVGPIPVDDEIGKEIVSRFETDLENEEKFYTDSNGRQMMERRWNYRPSWDYQVQEKVAGNYYPVVSRIGIKDHNCKRLQLMVLTDRSQGGSISPTTNGTIDLMVHRRLLVDDGFGVNEALNEPGFDGEGLVIRGRHLVLLENDRMITKKHRLLAQQMFMEPILSFSKTSDHYTTLGKDTKKISPLPENVHLLTLEKWNNEQYLLRLENFFQKQEDEYLSQPVNVSLKHLFDTFTIIETQEKTLDGIHDIEDLERKFLFKSLKNEKISNFEKDREDLSRLDQSTPYDPPIGNDLIVTLYPMQIRTFLIKLARK</sequence>
<name>A0A132A050_SARSC</name>
<dbReference type="FunFam" id="1.20.1270.50:FF:000002">
    <property type="entry name" value="Alpha-mannosidase"/>
    <property type="match status" value="1"/>
</dbReference>
<dbReference type="InterPro" id="IPR037094">
    <property type="entry name" value="Glyco_hydro_38_cen_sf"/>
</dbReference>
<evidence type="ECO:0000313" key="12">
    <source>
        <dbReference type="EMBL" id="KPM04488.1"/>
    </source>
</evidence>
<keyword evidence="9 10" id="KW-0326">Glycosidase</keyword>
<dbReference type="OrthoDB" id="6503025at2759"/>
<dbReference type="InterPro" id="IPR015341">
    <property type="entry name" value="Glyco_hydro_38_cen"/>
</dbReference>
<evidence type="ECO:0000256" key="8">
    <source>
        <dbReference type="ARBA" id="ARBA00023180"/>
    </source>
</evidence>
<keyword evidence="8" id="KW-0325">Glycoprotein</keyword>
<dbReference type="EC" id="3.2.1.-" evidence="10"/>
<dbReference type="InterPro" id="IPR011013">
    <property type="entry name" value="Gal_mutarotase_sf_dom"/>
</dbReference>
<evidence type="ECO:0000256" key="7">
    <source>
        <dbReference type="ARBA" id="ARBA00023157"/>
    </source>
</evidence>
<dbReference type="Pfam" id="PF09261">
    <property type="entry name" value="Alpha-mann_mid"/>
    <property type="match status" value="1"/>
</dbReference>
<proteinExistence type="inferred from homology"/>
<dbReference type="GO" id="GO:0046872">
    <property type="term" value="F:metal ion binding"/>
    <property type="evidence" value="ECO:0007669"/>
    <property type="project" value="UniProtKB-KW"/>
</dbReference>
<dbReference type="FunFam" id="1.20.1270.50:FF:000003">
    <property type="entry name" value="Alpha-mannosidase"/>
    <property type="match status" value="1"/>
</dbReference>
<comment type="caution">
    <text evidence="12">The sequence shown here is derived from an EMBL/GenBank/DDBJ whole genome shotgun (WGS) entry which is preliminary data.</text>
</comment>
<dbReference type="Gene3D" id="3.20.110.10">
    <property type="entry name" value="Glycoside hydrolase 38, N terminal domain"/>
    <property type="match status" value="1"/>
</dbReference>
<dbReference type="CDD" id="cd10810">
    <property type="entry name" value="GH38N_AMII_LAM_like"/>
    <property type="match status" value="1"/>
</dbReference>
<dbReference type="SMART" id="SM00872">
    <property type="entry name" value="Alpha-mann_mid"/>
    <property type="match status" value="1"/>
</dbReference>
<dbReference type="InterPro" id="IPR013780">
    <property type="entry name" value="Glyco_hydro_b"/>
</dbReference>
<organism evidence="12 13">
    <name type="scientific">Sarcoptes scabiei</name>
    <name type="common">Itch mite</name>
    <name type="synonym">Acarus scabiei</name>
    <dbReference type="NCBI Taxonomy" id="52283"/>
    <lineage>
        <taxon>Eukaryota</taxon>
        <taxon>Metazoa</taxon>
        <taxon>Ecdysozoa</taxon>
        <taxon>Arthropoda</taxon>
        <taxon>Chelicerata</taxon>
        <taxon>Arachnida</taxon>
        <taxon>Acari</taxon>
        <taxon>Acariformes</taxon>
        <taxon>Sarcoptiformes</taxon>
        <taxon>Astigmata</taxon>
        <taxon>Psoroptidia</taxon>
        <taxon>Sarcoptoidea</taxon>
        <taxon>Sarcoptidae</taxon>
        <taxon>Sarcoptinae</taxon>
        <taxon>Sarcoptes</taxon>
    </lineage>
</organism>
<evidence type="ECO:0000256" key="1">
    <source>
        <dbReference type="ARBA" id="ARBA00000365"/>
    </source>
</evidence>
<dbReference type="FunFam" id="2.70.98.30:FF:000003">
    <property type="entry name" value="Alpha-mannosidase"/>
    <property type="match status" value="1"/>
</dbReference>
<evidence type="ECO:0000256" key="10">
    <source>
        <dbReference type="RuleBase" id="RU361199"/>
    </source>
</evidence>
<evidence type="ECO:0000256" key="3">
    <source>
        <dbReference type="ARBA" id="ARBA00012752"/>
    </source>
</evidence>
<feature type="signal peptide" evidence="10">
    <location>
        <begin position="1"/>
        <end position="20"/>
    </location>
</feature>
<dbReference type="SUPFAM" id="SSF88713">
    <property type="entry name" value="Glycoside hydrolase/deacetylase"/>
    <property type="match status" value="1"/>
</dbReference>
<dbReference type="Pfam" id="PF17677">
    <property type="entry name" value="Glyco_hydro38C2"/>
    <property type="match status" value="1"/>
</dbReference>
<dbReference type="EMBL" id="JXLN01008998">
    <property type="protein sequence ID" value="KPM04488.1"/>
    <property type="molecule type" value="Genomic_DNA"/>
</dbReference>
<feature type="chain" id="PRO_5010784391" description="Alpha-mannosidase" evidence="10">
    <location>
        <begin position="21"/>
        <end position="1007"/>
    </location>
</feature>
<evidence type="ECO:0000256" key="9">
    <source>
        <dbReference type="ARBA" id="ARBA00023295"/>
    </source>
</evidence>
<dbReference type="AlphaFoldDB" id="A0A132A050"/>
<dbReference type="Gene3D" id="1.20.1270.50">
    <property type="entry name" value="Glycoside hydrolase family 38, central domain"/>
    <property type="match status" value="2"/>
</dbReference>
<dbReference type="PANTHER" id="PTHR11607">
    <property type="entry name" value="ALPHA-MANNOSIDASE"/>
    <property type="match status" value="1"/>
</dbReference>
<accession>A0A132A050</accession>
<gene>
    <name evidence="12" type="ORF">QR98_0029370</name>
</gene>
<dbReference type="GO" id="GO:0005764">
    <property type="term" value="C:lysosome"/>
    <property type="evidence" value="ECO:0007669"/>
    <property type="project" value="TreeGrafter"/>
</dbReference>
<dbReference type="InterPro" id="IPR050843">
    <property type="entry name" value="Glycosyl_Hydrlase_38"/>
</dbReference>
<dbReference type="GO" id="GO:0006013">
    <property type="term" value="P:mannose metabolic process"/>
    <property type="evidence" value="ECO:0007669"/>
    <property type="project" value="InterPro"/>
</dbReference>
<dbReference type="Gene3D" id="2.70.98.30">
    <property type="entry name" value="Golgi alpha-mannosidase II, domain 4"/>
    <property type="match status" value="1"/>
</dbReference>
<keyword evidence="10" id="KW-0732">Signal</keyword>
<evidence type="ECO:0000256" key="5">
    <source>
        <dbReference type="ARBA" id="ARBA00022801"/>
    </source>
</evidence>
<dbReference type="InterPro" id="IPR041147">
    <property type="entry name" value="GH38_C"/>
</dbReference>
<dbReference type="Pfam" id="PF07748">
    <property type="entry name" value="Glyco_hydro_38C"/>
    <property type="match status" value="1"/>
</dbReference>
<comment type="similarity">
    <text evidence="2 10">Belongs to the glycosyl hydrolase 38 family.</text>
</comment>
<dbReference type="InterPro" id="IPR011682">
    <property type="entry name" value="Glyco_hydro_38_C"/>
</dbReference>
<evidence type="ECO:0000256" key="6">
    <source>
        <dbReference type="ARBA" id="ARBA00022833"/>
    </source>
</evidence>
<dbReference type="SUPFAM" id="SSF74650">
    <property type="entry name" value="Galactose mutarotase-like"/>
    <property type="match status" value="1"/>
</dbReference>
<dbReference type="InterPro" id="IPR028995">
    <property type="entry name" value="Glyco_hydro_57/38_cen_sf"/>
</dbReference>
<dbReference type="Pfam" id="PF01074">
    <property type="entry name" value="Glyco_hydro_38N"/>
    <property type="match status" value="1"/>
</dbReference>
<dbReference type="InterPro" id="IPR011330">
    <property type="entry name" value="Glyco_hydro/deAcase_b/a-brl"/>
</dbReference>
<comment type="catalytic activity">
    <reaction evidence="1">
        <text>Hydrolysis of terminal, non-reducing alpha-D-mannose residues in alpha-D-mannosides.</text>
        <dbReference type="EC" id="3.2.1.24"/>
    </reaction>
</comment>
<feature type="domain" description="Glycoside hydrolase family 38 central" evidence="11">
    <location>
        <begin position="362"/>
        <end position="436"/>
    </location>
</feature>
<keyword evidence="6 10" id="KW-0862">Zinc</keyword>
<dbReference type="InterPro" id="IPR000602">
    <property type="entry name" value="Glyco_hydro_38_N"/>
</dbReference>
<comment type="cofactor">
    <cofactor evidence="10">
        <name>Zn(2+)</name>
        <dbReference type="ChEBI" id="CHEBI:29105"/>
    </cofactor>
    <text evidence="10">Binds 1 zinc ion per subunit.</text>
</comment>
<dbReference type="Gene3D" id="2.60.40.1180">
    <property type="entry name" value="Golgi alpha-mannosidase II"/>
    <property type="match status" value="1"/>
</dbReference>
<dbReference type="SUPFAM" id="SSF88688">
    <property type="entry name" value="Families 57/38 glycoside transferase middle domain"/>
    <property type="match status" value="1"/>
</dbReference>
<dbReference type="VEuPathDB" id="VectorBase:SSCA006869"/>
<reference evidence="12 13" key="1">
    <citation type="journal article" date="2015" name="Parasit. Vectors">
        <title>Draft genome of the scabies mite.</title>
        <authorList>
            <person name="Rider S.D.Jr."/>
            <person name="Morgan M.S."/>
            <person name="Arlian L.G."/>
        </authorList>
    </citation>
    <scope>NUCLEOTIDE SEQUENCE [LARGE SCALE GENOMIC DNA]</scope>
    <source>
        <strain evidence="12">Arlian Lab</strain>
    </source>
</reference>
<dbReference type="Gene3D" id="2.60.40.1360">
    <property type="match status" value="1"/>
</dbReference>
<keyword evidence="5 10" id="KW-0378">Hydrolase</keyword>
<evidence type="ECO:0000313" key="13">
    <source>
        <dbReference type="Proteomes" id="UP000616769"/>
    </source>
</evidence>
<dbReference type="FunFam" id="3.20.110.10:FF:000001">
    <property type="entry name" value="Alpha-mannosidase"/>
    <property type="match status" value="1"/>
</dbReference>
<dbReference type="Proteomes" id="UP000616769">
    <property type="component" value="Unassembled WGS sequence"/>
</dbReference>
<dbReference type="InterPro" id="IPR027291">
    <property type="entry name" value="Glyco_hydro_38_N_sf"/>
</dbReference>
<evidence type="ECO:0000256" key="4">
    <source>
        <dbReference type="ARBA" id="ARBA00022723"/>
    </source>
</evidence>
<dbReference type="GO" id="GO:0030246">
    <property type="term" value="F:carbohydrate binding"/>
    <property type="evidence" value="ECO:0007669"/>
    <property type="project" value="InterPro"/>
</dbReference>
<evidence type="ECO:0000259" key="11">
    <source>
        <dbReference type="SMART" id="SM00872"/>
    </source>
</evidence>
<keyword evidence="4 10" id="KW-0479">Metal-binding</keyword>
<dbReference type="PANTHER" id="PTHR11607:SF3">
    <property type="entry name" value="LYSOSOMAL ALPHA-MANNOSIDASE"/>
    <property type="match status" value="1"/>
</dbReference>
<dbReference type="GO" id="GO:0004559">
    <property type="term" value="F:alpha-mannosidase activity"/>
    <property type="evidence" value="ECO:0007669"/>
    <property type="project" value="UniProtKB-EC"/>
</dbReference>
<keyword evidence="7" id="KW-1015">Disulfide bond</keyword>
<evidence type="ECO:0000256" key="2">
    <source>
        <dbReference type="ARBA" id="ARBA00009792"/>
    </source>
</evidence>
<protein>
    <recommendedName>
        <fullName evidence="3 10">Alpha-mannosidase</fullName>
        <ecNumber evidence="10">3.2.1.-</ecNumber>
    </recommendedName>
</protein>